<dbReference type="GO" id="GO:0003735">
    <property type="term" value="F:structural constituent of ribosome"/>
    <property type="evidence" value="ECO:0007669"/>
    <property type="project" value="TreeGrafter"/>
</dbReference>
<name>A0A1A6HAF2_NEOLE</name>
<dbReference type="GO" id="GO:0000027">
    <property type="term" value="P:ribosomal large subunit assembly"/>
    <property type="evidence" value="ECO:0007669"/>
    <property type="project" value="TreeGrafter"/>
</dbReference>
<keyword evidence="8" id="KW-1185">Reference proteome</keyword>
<evidence type="ECO:0000313" key="8">
    <source>
        <dbReference type="Proteomes" id="UP000092124"/>
    </source>
</evidence>
<evidence type="ECO:0000256" key="2">
    <source>
        <dbReference type="ARBA" id="ARBA00008889"/>
    </source>
</evidence>
<comment type="function">
    <text evidence="1">Ribosomal protein P0 is the functional equivalent of E.coli protein L10.</text>
</comment>
<gene>
    <name evidence="7" type="ORF">A6R68_14581</name>
</gene>
<evidence type="ECO:0000256" key="4">
    <source>
        <dbReference type="ARBA" id="ARBA00023274"/>
    </source>
</evidence>
<dbReference type="GO" id="GO:0002181">
    <property type="term" value="P:cytoplasmic translation"/>
    <property type="evidence" value="ECO:0007669"/>
    <property type="project" value="TreeGrafter"/>
</dbReference>
<organism evidence="7 8">
    <name type="scientific">Neotoma lepida</name>
    <name type="common">Desert woodrat</name>
    <dbReference type="NCBI Taxonomy" id="56216"/>
    <lineage>
        <taxon>Eukaryota</taxon>
        <taxon>Metazoa</taxon>
        <taxon>Chordata</taxon>
        <taxon>Craniata</taxon>
        <taxon>Vertebrata</taxon>
        <taxon>Euteleostomi</taxon>
        <taxon>Mammalia</taxon>
        <taxon>Eutheria</taxon>
        <taxon>Euarchontoglires</taxon>
        <taxon>Glires</taxon>
        <taxon>Rodentia</taxon>
        <taxon>Myomorpha</taxon>
        <taxon>Muroidea</taxon>
        <taxon>Cricetidae</taxon>
        <taxon>Neotominae</taxon>
        <taxon>Neotoma</taxon>
    </lineage>
</organism>
<evidence type="ECO:0000313" key="7">
    <source>
        <dbReference type="EMBL" id="OBS74865.1"/>
    </source>
</evidence>
<comment type="caution">
    <text evidence="7">The sequence shown here is derived from an EMBL/GenBank/DDBJ whole genome shotgun (WGS) entry which is preliminary data.</text>
</comment>
<accession>A0A1A6HAF2</accession>
<proteinExistence type="inferred from homology"/>
<keyword evidence="4" id="KW-0687">Ribonucleoprotein</keyword>
<reference evidence="7 8" key="1">
    <citation type="submission" date="2016-06" db="EMBL/GenBank/DDBJ databases">
        <title>The Draft Genome Sequence and Annotation of the Desert Woodrat Neotoma lepida.</title>
        <authorList>
            <person name="Campbell M."/>
            <person name="Oakeson K.F."/>
            <person name="Yandell M."/>
            <person name="Halpert J.R."/>
            <person name="Dearing D."/>
        </authorList>
    </citation>
    <scope>NUCLEOTIDE SEQUENCE [LARGE SCALE GENOMIC DNA]</scope>
    <source>
        <strain evidence="7">417</strain>
        <tissue evidence="7">Liver</tissue>
    </source>
</reference>
<dbReference type="OrthoDB" id="10259902at2759"/>
<dbReference type="InterPro" id="IPR043141">
    <property type="entry name" value="Ribosomal_uL10-like_sf"/>
</dbReference>
<evidence type="ECO:0000256" key="3">
    <source>
        <dbReference type="ARBA" id="ARBA00022980"/>
    </source>
</evidence>
<dbReference type="AlphaFoldDB" id="A0A1A6HAF2"/>
<evidence type="ECO:0000256" key="1">
    <source>
        <dbReference type="ARBA" id="ARBA00002200"/>
    </source>
</evidence>
<dbReference type="GO" id="GO:0022625">
    <property type="term" value="C:cytosolic large ribosomal subunit"/>
    <property type="evidence" value="ECO:0007669"/>
    <property type="project" value="TreeGrafter"/>
</dbReference>
<dbReference type="Proteomes" id="UP000092124">
    <property type="component" value="Unassembled WGS sequence"/>
</dbReference>
<keyword evidence="3" id="KW-0689">Ribosomal protein</keyword>
<dbReference type="GO" id="GO:0070180">
    <property type="term" value="F:large ribosomal subunit rRNA binding"/>
    <property type="evidence" value="ECO:0007669"/>
    <property type="project" value="TreeGrafter"/>
</dbReference>
<dbReference type="STRING" id="56216.A0A1A6HAF2"/>
<dbReference type="Gene3D" id="3.30.70.1730">
    <property type="match status" value="1"/>
</dbReference>
<dbReference type="PANTHER" id="PTHR45699:SF3">
    <property type="entry name" value="LARGE RIBOSOMAL SUBUNIT PROTEIN UL10"/>
    <property type="match status" value="1"/>
</dbReference>
<comment type="similarity">
    <text evidence="2">Belongs to the universal ribosomal protein uL10 family.</text>
</comment>
<sequence>MKDEPQKPNGLHGKAKEKPNQLHLGLSGQYLVPKVQVNLCLVLVSVVGAGDLKWLAVGRENTQRNRSPSAQMGLIDGGRGGSWKYNYFLKIIQPVDDYPNCFTVGTDSVSFLSTKEDLTEIRDMLLANKVATVVHTDVIAPCEVILPTQNIGVGPQETSSL</sequence>
<dbReference type="PANTHER" id="PTHR45699">
    <property type="entry name" value="60S ACIDIC RIBOSOMAL PROTEIN P0"/>
    <property type="match status" value="1"/>
</dbReference>
<dbReference type="InterPro" id="IPR050323">
    <property type="entry name" value="Ribosomal_protein_uL10"/>
</dbReference>
<dbReference type="EMBL" id="LZPO01044388">
    <property type="protein sequence ID" value="OBS74865.1"/>
    <property type="molecule type" value="Genomic_DNA"/>
</dbReference>
<evidence type="ECO:0000256" key="5">
    <source>
        <dbReference type="ARBA" id="ARBA00035202"/>
    </source>
</evidence>
<protein>
    <recommendedName>
        <fullName evidence="5">Large ribosomal subunit protein uL10</fullName>
    </recommendedName>
    <alternativeName>
        <fullName evidence="6">60S acidic ribosomal protein P0</fullName>
    </alternativeName>
</protein>
<evidence type="ECO:0000256" key="6">
    <source>
        <dbReference type="ARBA" id="ARBA00035444"/>
    </source>
</evidence>